<accession>A0A7I7UF55</accession>
<name>A0A7I7UF55_MYCPV</name>
<evidence type="ECO:0000313" key="1">
    <source>
        <dbReference type="EMBL" id="BBY80088.1"/>
    </source>
</evidence>
<keyword evidence="2" id="KW-1185">Reference proteome</keyword>
<dbReference type="InterPro" id="IPR007554">
    <property type="entry name" value="Glycerophosphate_synth"/>
</dbReference>
<dbReference type="Pfam" id="PF04464">
    <property type="entry name" value="Glyphos_transf"/>
    <property type="match status" value="1"/>
</dbReference>
<evidence type="ECO:0000313" key="2">
    <source>
        <dbReference type="Proteomes" id="UP000467252"/>
    </source>
</evidence>
<dbReference type="EMBL" id="AP022599">
    <property type="protein sequence ID" value="BBY80088.1"/>
    <property type="molecule type" value="Genomic_DNA"/>
</dbReference>
<dbReference type="PANTHER" id="PTHR37316:SF3">
    <property type="entry name" value="TEICHOIC ACID GLYCEROL-PHOSPHATE TRANSFERASE"/>
    <property type="match status" value="1"/>
</dbReference>
<dbReference type="Gene3D" id="3.40.50.12580">
    <property type="match status" value="1"/>
</dbReference>
<dbReference type="Proteomes" id="UP000467252">
    <property type="component" value="Chromosome"/>
</dbReference>
<protein>
    <submittedName>
        <fullName evidence="1">Uncharacterized protein</fullName>
    </submittedName>
</protein>
<dbReference type="PANTHER" id="PTHR37316">
    <property type="entry name" value="TEICHOIC ACID GLYCEROL-PHOSPHATE PRIMASE"/>
    <property type="match status" value="1"/>
</dbReference>
<proteinExistence type="predicted"/>
<reference evidence="1 2" key="1">
    <citation type="journal article" date="2019" name="Emerg. Microbes Infect.">
        <title>Comprehensive subspecies identification of 175 nontuberculous mycobacteria species based on 7547 genomic profiles.</title>
        <authorList>
            <person name="Matsumoto Y."/>
            <person name="Kinjo T."/>
            <person name="Motooka D."/>
            <person name="Nabeya D."/>
            <person name="Jung N."/>
            <person name="Uechi K."/>
            <person name="Horii T."/>
            <person name="Iida T."/>
            <person name="Fujita J."/>
            <person name="Nakamura S."/>
        </authorList>
    </citation>
    <scope>NUCLEOTIDE SEQUENCE [LARGE SCALE GENOMIC DNA]</scope>
    <source>
        <strain evidence="1 2">JCM 6370</strain>
    </source>
</reference>
<dbReference type="InterPro" id="IPR043148">
    <property type="entry name" value="TagF_C"/>
</dbReference>
<gene>
    <name evidence="1" type="ORF">MPUL_12460</name>
</gene>
<dbReference type="GO" id="GO:0047355">
    <property type="term" value="F:CDP-glycerol glycerophosphotransferase activity"/>
    <property type="evidence" value="ECO:0007669"/>
    <property type="project" value="InterPro"/>
</dbReference>
<dbReference type="GO" id="GO:0016020">
    <property type="term" value="C:membrane"/>
    <property type="evidence" value="ECO:0007669"/>
    <property type="project" value="InterPro"/>
</dbReference>
<dbReference type="AlphaFoldDB" id="A0A7I7UF55"/>
<sequence length="181" mass="19409">MSAAIQDTNDLAQMTIAGLSRAGIQTVVKPHPSDADSHHIPGAITVTNDDLLSAGLLLYQLIGLSSGLLTDYSSVWIDYLSLDRPIAFIVPDEEAYSSNRGFDPPDAMSWLPGPRIRNARDVELYVSDVQSSGKLSQAKRLEVADHLGLAAADGAVAARIFEELCARGVVDRHSARNVSQP</sequence>
<organism evidence="1 2">
    <name type="scientific">Mycolicibacterium pulveris</name>
    <name type="common">Mycobacterium pulveris</name>
    <dbReference type="NCBI Taxonomy" id="36813"/>
    <lineage>
        <taxon>Bacteria</taxon>
        <taxon>Bacillati</taxon>
        <taxon>Actinomycetota</taxon>
        <taxon>Actinomycetes</taxon>
        <taxon>Mycobacteriales</taxon>
        <taxon>Mycobacteriaceae</taxon>
        <taxon>Mycolicibacterium</taxon>
    </lineage>
</organism>
<dbReference type="InterPro" id="IPR051612">
    <property type="entry name" value="Teichoic_Acid_Biosynth"/>
</dbReference>